<name>A0A6J4UUP7_9BACT</name>
<evidence type="ECO:0000256" key="1">
    <source>
        <dbReference type="SAM" id="MobiDB-lite"/>
    </source>
</evidence>
<feature type="region of interest" description="Disordered" evidence="1">
    <location>
        <begin position="1"/>
        <end position="29"/>
    </location>
</feature>
<evidence type="ECO:0000313" key="2">
    <source>
        <dbReference type="EMBL" id="CAA9558743.1"/>
    </source>
</evidence>
<gene>
    <name evidence="2" type="ORF">AVDCRST_MAG87-1407</name>
</gene>
<dbReference type="EMBL" id="CADCWJ010000316">
    <property type="protein sequence ID" value="CAA9558743.1"/>
    <property type="molecule type" value="Genomic_DNA"/>
</dbReference>
<proteinExistence type="predicted"/>
<reference evidence="2" key="1">
    <citation type="submission" date="2020-02" db="EMBL/GenBank/DDBJ databases">
        <authorList>
            <person name="Meier V. D."/>
        </authorList>
    </citation>
    <scope>NUCLEOTIDE SEQUENCE</scope>
    <source>
        <strain evidence="2">AVDCRST_MAG87</strain>
    </source>
</reference>
<organism evidence="2">
    <name type="scientific">uncultured Thermomicrobiales bacterium</name>
    <dbReference type="NCBI Taxonomy" id="1645740"/>
    <lineage>
        <taxon>Bacteria</taxon>
        <taxon>Pseudomonadati</taxon>
        <taxon>Thermomicrobiota</taxon>
        <taxon>Thermomicrobia</taxon>
        <taxon>Thermomicrobiales</taxon>
        <taxon>environmental samples</taxon>
    </lineage>
</organism>
<feature type="compositionally biased region" description="Polar residues" evidence="1">
    <location>
        <begin position="7"/>
        <end position="26"/>
    </location>
</feature>
<protein>
    <submittedName>
        <fullName evidence="2">Uncharacterized protein</fullName>
    </submittedName>
</protein>
<dbReference type="AlphaFoldDB" id="A0A6J4UUP7"/>
<sequence>MIVPASMSISPERSSSTGPTRFLSTSDGGGPKYVDGMSAPIDAGAGCTSSIPAGSGVAASWANALALPANRITPTSMSLSTSEKPAKALNRIIDFLLDGDGALHGTPPQGSHAGPPRTTRRHASWMAPVRCPTPIRFHRPAFRYGGVRPPGFGSRRMSALVLAQQSGGRWRT</sequence>
<accession>A0A6J4UUP7</accession>